<evidence type="ECO:0000313" key="3">
    <source>
        <dbReference type="Proteomes" id="UP000327294"/>
    </source>
</evidence>
<dbReference type="Pfam" id="PF04341">
    <property type="entry name" value="DUF485"/>
    <property type="match status" value="1"/>
</dbReference>
<keyword evidence="3" id="KW-1185">Reference proteome</keyword>
<proteinExistence type="predicted"/>
<dbReference type="AlphaFoldDB" id="A0A5P8KJG1"/>
<name>A0A5P8KJG1_9ACTN</name>
<dbReference type="KEGG" id="sphv:F9278_45635"/>
<reference evidence="2 3" key="1">
    <citation type="submission" date="2019-10" db="EMBL/GenBank/DDBJ databases">
        <title>Streptomyces sp. strain GY16 isolated from leaves of Broussonetia papyrifera.</title>
        <authorList>
            <person name="Mo P."/>
        </authorList>
    </citation>
    <scope>NUCLEOTIDE SEQUENCE [LARGE SCALE GENOMIC DNA]</scope>
    <source>
        <strain evidence="2 3">GY16</strain>
    </source>
</reference>
<keyword evidence="1" id="KW-1133">Transmembrane helix</keyword>
<evidence type="ECO:0000256" key="1">
    <source>
        <dbReference type="SAM" id="Phobius"/>
    </source>
</evidence>
<dbReference type="Proteomes" id="UP000327294">
    <property type="component" value="Chromosome"/>
</dbReference>
<protein>
    <submittedName>
        <fullName evidence="2">DUF485 domain-containing protein</fullName>
    </submittedName>
</protein>
<gene>
    <name evidence="2" type="ORF">F9278_45635</name>
</gene>
<keyword evidence="1" id="KW-0472">Membrane</keyword>
<feature type="transmembrane region" description="Helical" evidence="1">
    <location>
        <begin position="112"/>
        <end position="133"/>
    </location>
</feature>
<dbReference type="InterPro" id="IPR007436">
    <property type="entry name" value="DUF485"/>
</dbReference>
<organism evidence="2 3">
    <name type="scientific">Streptomyces phaeolivaceus</name>
    <dbReference type="NCBI Taxonomy" id="2653200"/>
    <lineage>
        <taxon>Bacteria</taxon>
        <taxon>Bacillati</taxon>
        <taxon>Actinomycetota</taxon>
        <taxon>Actinomycetes</taxon>
        <taxon>Kitasatosporales</taxon>
        <taxon>Streptomycetaceae</taxon>
        <taxon>Streptomyces</taxon>
    </lineage>
</organism>
<sequence length="192" mass="20778">MQDPLAVVVLYLSRLDHRCLYSDDELFRAMNDCYTSFAGPDELGLRYARSLSSRDTEAHALRERRAWALRVAADLARRRPGAHPVPVAPGTMSDDAHEARAARRAGAARRRALLAGVPVVALYVMIIGSANGGRDFMALRVAGPLNVGLGLGLLQLVVVAACALWYGRYAETSLDPLPESSGTSVEELGHRP</sequence>
<keyword evidence="1" id="KW-0812">Transmembrane</keyword>
<evidence type="ECO:0000313" key="2">
    <source>
        <dbReference type="EMBL" id="QFR03221.1"/>
    </source>
</evidence>
<feature type="transmembrane region" description="Helical" evidence="1">
    <location>
        <begin position="145"/>
        <end position="166"/>
    </location>
</feature>
<dbReference type="EMBL" id="CP045096">
    <property type="protein sequence ID" value="QFR03221.1"/>
    <property type="molecule type" value="Genomic_DNA"/>
</dbReference>
<accession>A0A5P8KJG1</accession>